<organism evidence="2 3">
    <name type="scientific">Branchiostoma lanceolatum</name>
    <name type="common">Common lancelet</name>
    <name type="synonym">Amphioxus lanceolatum</name>
    <dbReference type="NCBI Taxonomy" id="7740"/>
    <lineage>
        <taxon>Eukaryota</taxon>
        <taxon>Metazoa</taxon>
        <taxon>Chordata</taxon>
        <taxon>Cephalochordata</taxon>
        <taxon>Leptocardii</taxon>
        <taxon>Amphioxiformes</taxon>
        <taxon>Branchiostomatidae</taxon>
        <taxon>Branchiostoma</taxon>
    </lineage>
</organism>
<feature type="signal peptide" evidence="1">
    <location>
        <begin position="1"/>
        <end position="17"/>
    </location>
</feature>
<evidence type="ECO:0000256" key="1">
    <source>
        <dbReference type="SAM" id="SignalP"/>
    </source>
</evidence>
<protein>
    <submittedName>
        <fullName evidence="2">Hypp7907 protein</fullName>
    </submittedName>
</protein>
<gene>
    <name evidence="2" type="primary">Hypp7907</name>
    <name evidence="2" type="ORF">BLAG_LOCUS9069</name>
</gene>
<evidence type="ECO:0000313" key="2">
    <source>
        <dbReference type="EMBL" id="CAH1247386.1"/>
    </source>
</evidence>
<dbReference type="Proteomes" id="UP000838412">
    <property type="component" value="Chromosome 16"/>
</dbReference>
<sequence>MRAKSVLLAAVVLSVCGDVLELYAAAAPRWSRGDGRGMERWTAAVVGRRPARYDRVQTGEDVGERGELPIVRARRAMRESGTGRVRTPRQVQVSTDLSSVSYGWHTELIMMYISVCCFSTAMRESETGRVRTPRQVQVSTDLSMILLREMLKEARQKLQEEKSRSHNQNLFNMIG</sequence>
<reference evidence="2" key="1">
    <citation type="submission" date="2022-01" db="EMBL/GenBank/DDBJ databases">
        <authorList>
            <person name="Braso-Vives M."/>
        </authorList>
    </citation>
    <scope>NUCLEOTIDE SEQUENCE</scope>
</reference>
<keyword evidence="3" id="KW-1185">Reference proteome</keyword>
<accession>A0A8K0ED25</accession>
<dbReference type="OrthoDB" id="10446394at2759"/>
<name>A0A8K0ED25_BRALA</name>
<dbReference type="AlphaFoldDB" id="A0A8K0ED25"/>
<feature type="chain" id="PRO_5035480808" evidence="1">
    <location>
        <begin position="18"/>
        <end position="175"/>
    </location>
</feature>
<dbReference type="EMBL" id="OV696701">
    <property type="protein sequence ID" value="CAH1247386.1"/>
    <property type="molecule type" value="Genomic_DNA"/>
</dbReference>
<evidence type="ECO:0000313" key="3">
    <source>
        <dbReference type="Proteomes" id="UP000838412"/>
    </source>
</evidence>
<keyword evidence="1" id="KW-0732">Signal</keyword>
<proteinExistence type="predicted"/>